<dbReference type="SUPFAM" id="SSF52218">
    <property type="entry name" value="Flavoproteins"/>
    <property type="match status" value="1"/>
</dbReference>
<gene>
    <name evidence="2" type="ORF">DPM12_05960</name>
</gene>
<name>A0A329QZ88_9ACTN</name>
<dbReference type="PANTHER" id="PTHR30543">
    <property type="entry name" value="CHROMATE REDUCTASE"/>
    <property type="match status" value="1"/>
</dbReference>
<dbReference type="Pfam" id="PF03358">
    <property type="entry name" value="FMN_red"/>
    <property type="match status" value="1"/>
</dbReference>
<dbReference type="GO" id="GO:0010181">
    <property type="term" value="F:FMN binding"/>
    <property type="evidence" value="ECO:0007669"/>
    <property type="project" value="TreeGrafter"/>
</dbReference>
<accession>A0A329QZ88</accession>
<proteinExistence type="predicted"/>
<organism evidence="2 3">
    <name type="scientific">Phytoactinopolyspora halophila</name>
    <dbReference type="NCBI Taxonomy" id="1981511"/>
    <lineage>
        <taxon>Bacteria</taxon>
        <taxon>Bacillati</taxon>
        <taxon>Actinomycetota</taxon>
        <taxon>Actinomycetes</taxon>
        <taxon>Jiangellales</taxon>
        <taxon>Jiangellaceae</taxon>
        <taxon>Phytoactinopolyspora</taxon>
    </lineage>
</organism>
<evidence type="ECO:0000313" key="3">
    <source>
        <dbReference type="Proteomes" id="UP000250462"/>
    </source>
</evidence>
<dbReference type="InterPro" id="IPR005025">
    <property type="entry name" value="FMN_Rdtase-like_dom"/>
</dbReference>
<dbReference type="InterPro" id="IPR050712">
    <property type="entry name" value="NAD(P)H-dep_reductase"/>
</dbReference>
<dbReference type="RefSeq" id="WP_112257356.1">
    <property type="nucleotide sequence ID" value="NZ_QMIG01000003.1"/>
</dbReference>
<comment type="caution">
    <text evidence="2">The sequence shown here is derived from an EMBL/GenBank/DDBJ whole genome shotgun (WGS) entry which is preliminary data.</text>
</comment>
<evidence type="ECO:0000313" key="2">
    <source>
        <dbReference type="EMBL" id="RAW17537.1"/>
    </source>
</evidence>
<evidence type="ECO:0000259" key="1">
    <source>
        <dbReference type="Pfam" id="PF03358"/>
    </source>
</evidence>
<protein>
    <submittedName>
        <fullName evidence="2">NADPH-dependent FMN reductase</fullName>
    </submittedName>
</protein>
<dbReference type="Gene3D" id="3.40.50.360">
    <property type="match status" value="1"/>
</dbReference>
<dbReference type="PANTHER" id="PTHR30543:SF21">
    <property type="entry name" value="NAD(P)H-DEPENDENT FMN REDUCTASE LOT6"/>
    <property type="match status" value="1"/>
</dbReference>
<reference evidence="2 3" key="1">
    <citation type="submission" date="2018-06" db="EMBL/GenBank/DDBJ databases">
        <title>Phytoactinopolyspora halophila sp. nov., a novel halophilic actinomycete isolated from a saline soil in China.</title>
        <authorList>
            <person name="Tang S.-K."/>
        </authorList>
    </citation>
    <scope>NUCLEOTIDE SEQUENCE [LARGE SCALE GENOMIC DNA]</scope>
    <source>
        <strain evidence="2 3">YIM 96934</strain>
    </source>
</reference>
<keyword evidence="3" id="KW-1185">Reference proteome</keyword>
<sequence>MPQLAVIVASTRPGRAGPAIADWFLARAKDHGELDAGLVDLAEVNLPFLDEPEHPSRGHYLHPHTRRWSAIVASTDAFALVLPEYNGGLPAPLKNALDFLYEEWAHKPVGLVSYGMGSAGKHAAGMAEQVVTALRMRPAPTRVAVPLRECFGGEAVHPNEAMESAAHGMLDELTSMTGATREEGSGVR</sequence>
<dbReference type="InterPro" id="IPR029039">
    <property type="entry name" value="Flavoprotein-like_sf"/>
</dbReference>
<dbReference type="GO" id="GO:0005829">
    <property type="term" value="C:cytosol"/>
    <property type="evidence" value="ECO:0007669"/>
    <property type="project" value="TreeGrafter"/>
</dbReference>
<feature type="domain" description="NADPH-dependent FMN reductase-like" evidence="1">
    <location>
        <begin position="3"/>
        <end position="146"/>
    </location>
</feature>
<dbReference type="OrthoDB" id="9812295at2"/>
<dbReference type="Proteomes" id="UP000250462">
    <property type="component" value="Unassembled WGS sequence"/>
</dbReference>
<dbReference type="AlphaFoldDB" id="A0A329QZ88"/>
<dbReference type="GO" id="GO:0016491">
    <property type="term" value="F:oxidoreductase activity"/>
    <property type="evidence" value="ECO:0007669"/>
    <property type="project" value="InterPro"/>
</dbReference>
<dbReference type="EMBL" id="QMIG01000003">
    <property type="protein sequence ID" value="RAW17537.1"/>
    <property type="molecule type" value="Genomic_DNA"/>
</dbReference>